<reference evidence="2" key="1">
    <citation type="journal article" date="2021" name="Nat. Commun.">
        <title>Genetic determinants of endophytism in the Arabidopsis root mycobiome.</title>
        <authorList>
            <person name="Mesny F."/>
            <person name="Miyauchi S."/>
            <person name="Thiergart T."/>
            <person name="Pickel B."/>
            <person name="Atanasova L."/>
            <person name="Karlsson M."/>
            <person name="Huettel B."/>
            <person name="Barry K.W."/>
            <person name="Haridas S."/>
            <person name="Chen C."/>
            <person name="Bauer D."/>
            <person name="Andreopoulos W."/>
            <person name="Pangilinan J."/>
            <person name="LaButti K."/>
            <person name="Riley R."/>
            <person name="Lipzen A."/>
            <person name="Clum A."/>
            <person name="Drula E."/>
            <person name="Henrissat B."/>
            <person name="Kohler A."/>
            <person name="Grigoriev I.V."/>
            <person name="Martin F.M."/>
            <person name="Hacquard S."/>
        </authorList>
    </citation>
    <scope>NUCLEOTIDE SEQUENCE</scope>
    <source>
        <strain evidence="2">MPI-CAGE-AT-0147</strain>
    </source>
</reference>
<protein>
    <submittedName>
        <fullName evidence="2">Uncharacterized protein</fullName>
    </submittedName>
</protein>
<gene>
    <name evidence="2" type="ORF">EDB81DRAFT_778373</name>
</gene>
<evidence type="ECO:0000313" key="2">
    <source>
        <dbReference type="EMBL" id="KAH7171389.1"/>
    </source>
</evidence>
<accession>A0A9P9FRS2</accession>
<feature type="compositionally biased region" description="Acidic residues" evidence="1">
    <location>
        <begin position="234"/>
        <end position="243"/>
    </location>
</feature>
<organism evidence="2 3">
    <name type="scientific">Dactylonectria macrodidyma</name>
    <dbReference type="NCBI Taxonomy" id="307937"/>
    <lineage>
        <taxon>Eukaryota</taxon>
        <taxon>Fungi</taxon>
        <taxon>Dikarya</taxon>
        <taxon>Ascomycota</taxon>
        <taxon>Pezizomycotina</taxon>
        <taxon>Sordariomycetes</taxon>
        <taxon>Hypocreomycetidae</taxon>
        <taxon>Hypocreales</taxon>
        <taxon>Nectriaceae</taxon>
        <taxon>Dactylonectria</taxon>
    </lineage>
</organism>
<dbReference type="OrthoDB" id="5410365at2759"/>
<evidence type="ECO:0000256" key="1">
    <source>
        <dbReference type="SAM" id="MobiDB-lite"/>
    </source>
</evidence>
<keyword evidence="3" id="KW-1185">Reference proteome</keyword>
<evidence type="ECO:0000313" key="3">
    <source>
        <dbReference type="Proteomes" id="UP000738349"/>
    </source>
</evidence>
<dbReference type="AlphaFoldDB" id="A0A9P9FRS2"/>
<name>A0A9P9FRS2_9HYPO</name>
<feature type="region of interest" description="Disordered" evidence="1">
    <location>
        <begin position="205"/>
        <end position="243"/>
    </location>
</feature>
<proteinExistence type="predicted"/>
<dbReference type="Proteomes" id="UP000738349">
    <property type="component" value="Unassembled WGS sequence"/>
</dbReference>
<comment type="caution">
    <text evidence="2">The sequence shown here is derived from an EMBL/GenBank/DDBJ whole genome shotgun (WGS) entry which is preliminary data.</text>
</comment>
<dbReference type="EMBL" id="JAGMUV010000002">
    <property type="protein sequence ID" value="KAH7171389.1"/>
    <property type="molecule type" value="Genomic_DNA"/>
</dbReference>
<sequence length="272" mass="30727">MLATVIPSSLLMQIDFLRLGRFIKNIDKPNDEYCDPQTSDALKVIFKDFSTNTNQDSAKIDFGSGLSSLFSERLSRQLQSQIEVAPERGVSYELEDSDAWFDKVVSLPDTREWIENAALSGDRVYFIVGVQTLDETRIAQKATRKEHLGNETNLSVAAVAAVMPFAELVDVPTQGEQRNLGSDEIWIKAPSQQACSIRCREVKVRRLSSQPTEPPQPSNTRRWVRKREGKSEEHAEDDGNEDLIEVDIQDVLELSGKWDTRDFTEGTIYLQS</sequence>